<keyword evidence="2 7" id="KW-0132">Cell division</keyword>
<reference evidence="7" key="1">
    <citation type="journal article" date="2019" name="PLoS Negl. Trop. Dis.">
        <title>Revisiting the worldwide diversity of Leptospira species in the environment.</title>
        <authorList>
            <person name="Vincent A.T."/>
            <person name="Schiettekatte O."/>
            <person name="Bourhy P."/>
            <person name="Veyrier F.J."/>
            <person name="Picardeau M."/>
        </authorList>
    </citation>
    <scope>NUCLEOTIDE SEQUENCE [LARGE SCALE GENOMIC DNA]</scope>
    <source>
        <strain evidence="7">201400974</strain>
    </source>
</reference>
<keyword evidence="4 6" id="KW-1133">Transmembrane helix</keyword>
<name>A0A4R9LLB5_9LEPT</name>
<protein>
    <submittedName>
        <fullName evidence="7">Cell division protein</fullName>
    </submittedName>
</protein>
<comment type="caution">
    <text evidence="7">The sequence shown here is derived from an EMBL/GenBank/DDBJ whole genome shotgun (WGS) entry which is preliminary data.</text>
</comment>
<gene>
    <name evidence="7" type="ORF">EHS11_19610</name>
</gene>
<dbReference type="InterPro" id="IPR026579">
    <property type="entry name" value="FtsQ"/>
</dbReference>
<dbReference type="OrthoDB" id="321755at2"/>
<feature type="transmembrane region" description="Helical" evidence="6">
    <location>
        <begin position="17"/>
        <end position="38"/>
    </location>
</feature>
<keyword evidence="5" id="KW-0131">Cell cycle</keyword>
<evidence type="ECO:0000313" key="8">
    <source>
        <dbReference type="Proteomes" id="UP000298264"/>
    </source>
</evidence>
<evidence type="ECO:0000256" key="3">
    <source>
        <dbReference type="ARBA" id="ARBA00022692"/>
    </source>
</evidence>
<evidence type="ECO:0000256" key="1">
    <source>
        <dbReference type="ARBA" id="ARBA00022475"/>
    </source>
</evidence>
<evidence type="ECO:0000256" key="6">
    <source>
        <dbReference type="SAM" id="Phobius"/>
    </source>
</evidence>
<dbReference type="AlphaFoldDB" id="A0A4R9LLB5"/>
<sequence>MVDNTPENSEKRPNRKYMVPLALFVSGVIALALILHWVKSPKPIQKLVFEGLEVLKPTDLMGFLEVDPEKIGPEMVGWKDWEKKLLTHPRIRKVRVSRDREGFLVITLQEKVAEFGVHVGDMLYEIDENREIISQNQVLAESLIVLSGDFPVTGNVVQGTQIEDITKEMRKTILSYPALRTRISEVSLEDDGDVVVYLKSPFRARVFMGDKLDFYSMRKLYASLAYLETENIKASTIDLRGEDAVYH</sequence>
<dbReference type="EMBL" id="RQHV01000066">
    <property type="protein sequence ID" value="TGN06559.1"/>
    <property type="molecule type" value="Genomic_DNA"/>
</dbReference>
<dbReference type="PANTHER" id="PTHR35851:SF1">
    <property type="entry name" value="CELL DIVISION PROTEIN FTSQ"/>
    <property type="match status" value="1"/>
</dbReference>
<organism evidence="7 8">
    <name type="scientific">Leptospira ilyithenensis</name>
    <dbReference type="NCBI Taxonomy" id="2484901"/>
    <lineage>
        <taxon>Bacteria</taxon>
        <taxon>Pseudomonadati</taxon>
        <taxon>Spirochaetota</taxon>
        <taxon>Spirochaetia</taxon>
        <taxon>Leptospirales</taxon>
        <taxon>Leptospiraceae</taxon>
        <taxon>Leptospira</taxon>
    </lineage>
</organism>
<keyword evidence="8" id="KW-1185">Reference proteome</keyword>
<keyword evidence="3 6" id="KW-0812">Transmembrane</keyword>
<proteinExistence type="predicted"/>
<dbReference type="Proteomes" id="UP000298264">
    <property type="component" value="Unassembled WGS sequence"/>
</dbReference>
<dbReference type="GO" id="GO:0090529">
    <property type="term" value="P:cell septum assembly"/>
    <property type="evidence" value="ECO:0007669"/>
    <property type="project" value="InterPro"/>
</dbReference>
<evidence type="ECO:0000313" key="7">
    <source>
        <dbReference type="EMBL" id="TGN06559.1"/>
    </source>
</evidence>
<evidence type="ECO:0000256" key="2">
    <source>
        <dbReference type="ARBA" id="ARBA00022618"/>
    </source>
</evidence>
<keyword evidence="1" id="KW-1003">Cell membrane</keyword>
<keyword evidence="6" id="KW-0472">Membrane</keyword>
<dbReference type="PANTHER" id="PTHR35851">
    <property type="entry name" value="CELL DIVISION PROTEIN FTSQ"/>
    <property type="match status" value="1"/>
</dbReference>
<evidence type="ECO:0000256" key="4">
    <source>
        <dbReference type="ARBA" id="ARBA00022989"/>
    </source>
</evidence>
<evidence type="ECO:0000256" key="5">
    <source>
        <dbReference type="ARBA" id="ARBA00023306"/>
    </source>
</evidence>
<accession>A0A4R9LLB5</accession>